<dbReference type="InterPro" id="IPR043519">
    <property type="entry name" value="NT_sf"/>
</dbReference>
<dbReference type="AlphaFoldDB" id="A0A2G9YK54"/>
<dbReference type="SUPFAM" id="SSF81301">
    <property type="entry name" value="Nucleotidyltransferase"/>
    <property type="match status" value="1"/>
</dbReference>
<dbReference type="Pfam" id="PF13328">
    <property type="entry name" value="HD_4"/>
    <property type="match status" value="1"/>
</dbReference>
<dbReference type="InterPro" id="IPR033655">
    <property type="entry name" value="TGS_RelA/SpoT"/>
</dbReference>
<evidence type="ECO:0000313" key="6">
    <source>
        <dbReference type="Proteomes" id="UP000231292"/>
    </source>
</evidence>
<dbReference type="NCBIfam" id="TIGR00691">
    <property type="entry name" value="spoT_relA"/>
    <property type="match status" value="1"/>
</dbReference>
<dbReference type="EMBL" id="PCRK01000114">
    <property type="protein sequence ID" value="PIP19103.1"/>
    <property type="molecule type" value="Genomic_DNA"/>
</dbReference>
<dbReference type="InterPro" id="IPR003607">
    <property type="entry name" value="HD/PDEase_dom"/>
</dbReference>
<feature type="domain" description="TGS" evidence="4">
    <location>
        <begin position="396"/>
        <end position="459"/>
    </location>
</feature>
<comment type="caution">
    <text evidence="5">The sequence shown here is derived from an EMBL/GenBank/DDBJ whole genome shotgun (WGS) entry which is preliminary data.</text>
</comment>
<comment type="similarity">
    <text evidence="2">Belongs to the relA/spoT family.</text>
</comment>
<proteinExistence type="inferred from homology"/>
<dbReference type="GO" id="GO:0015949">
    <property type="term" value="P:nucleobase-containing small molecule interconversion"/>
    <property type="evidence" value="ECO:0007669"/>
    <property type="project" value="UniProtKB-ARBA"/>
</dbReference>
<dbReference type="Proteomes" id="UP000231292">
    <property type="component" value="Unassembled WGS sequence"/>
</dbReference>
<comment type="pathway">
    <text evidence="1">Purine metabolism.</text>
</comment>
<dbReference type="FunFam" id="3.10.20.30:FF:000002">
    <property type="entry name" value="GTP pyrophosphokinase (RelA/SpoT)"/>
    <property type="match status" value="1"/>
</dbReference>
<evidence type="ECO:0000259" key="3">
    <source>
        <dbReference type="PROSITE" id="PS51831"/>
    </source>
</evidence>
<dbReference type="SUPFAM" id="SSF81271">
    <property type="entry name" value="TGS-like"/>
    <property type="match status" value="1"/>
</dbReference>
<name>A0A2G9YK54_9BACT</name>
<evidence type="ECO:0000313" key="5">
    <source>
        <dbReference type="EMBL" id="PIP19103.1"/>
    </source>
</evidence>
<dbReference type="PROSITE" id="PS51880">
    <property type="entry name" value="TGS"/>
    <property type="match status" value="1"/>
</dbReference>
<sequence length="492" mass="57306">MTIQKKLPKITYKKLSEKIKKNSPNVDLRVVKRAYLFSQKAHKGQKRKSGEEYLQHPLHTAFTLTELNLDTETIIAALLHDTLEDTSYTLSDIEKYFGRKVAKIVEGVSKLGQIKLRKDTKEYLAENLRKMFVAMAEDIRVILVRLADRKHNLQTLYALPRDKQIRIARESLEVYAPIAERLGMGEIKGRIEDLAFHYLYPKKFKSLEKRVRKFYKGKEKHTIIAKKKLKKLLKNSDVSFVDIHSRAKHTYSLHQKLQRYNDDIGQIYDIVALRVIVSDIASCYKALGIIHQYWKPLTGRIKDYIANPKPNGYQSLHTTVFCDDGKIIEIQIRTEKMHEEAEYGVAAHWYYSERDKKSDPLNLKKFSWVRDLAKWQQKNSNKDPGEFLKDLRTTFFEKHIFVFTPKGDPISLPEGATPIDFAFKVHTELGFQCQIAKVNGKIVRLNTKLASGDLVEIMTLKNKSPSQDWLKFVKTHQARSKIRAWFRKKNGR</sequence>
<dbReference type="CDD" id="cd05399">
    <property type="entry name" value="NT_Rel-Spo_like"/>
    <property type="match status" value="1"/>
</dbReference>
<dbReference type="InterPro" id="IPR004095">
    <property type="entry name" value="TGS"/>
</dbReference>
<dbReference type="GO" id="GO:0005886">
    <property type="term" value="C:plasma membrane"/>
    <property type="evidence" value="ECO:0007669"/>
    <property type="project" value="TreeGrafter"/>
</dbReference>
<dbReference type="GO" id="GO:0015969">
    <property type="term" value="P:guanosine tetraphosphate metabolic process"/>
    <property type="evidence" value="ECO:0007669"/>
    <property type="project" value="InterPro"/>
</dbReference>
<dbReference type="InterPro" id="IPR006674">
    <property type="entry name" value="HD_domain"/>
</dbReference>
<dbReference type="InterPro" id="IPR012675">
    <property type="entry name" value="Beta-grasp_dom_sf"/>
</dbReference>
<gene>
    <name evidence="5" type="ORF">COX41_04620</name>
</gene>
<dbReference type="PROSITE" id="PS51831">
    <property type="entry name" value="HD"/>
    <property type="match status" value="1"/>
</dbReference>
<dbReference type="Gene3D" id="3.10.20.30">
    <property type="match status" value="1"/>
</dbReference>
<dbReference type="InterPro" id="IPR007685">
    <property type="entry name" value="RelA_SpoT"/>
</dbReference>
<accession>A0A2G9YK54</accession>
<dbReference type="SMART" id="SM00954">
    <property type="entry name" value="RelA_SpoT"/>
    <property type="match status" value="1"/>
</dbReference>
<reference evidence="5 6" key="1">
    <citation type="submission" date="2017-09" db="EMBL/GenBank/DDBJ databases">
        <title>Depth-based differentiation of microbial function through sediment-hosted aquifers and enrichment of novel symbionts in the deep terrestrial subsurface.</title>
        <authorList>
            <person name="Probst A.J."/>
            <person name="Ladd B."/>
            <person name="Jarett J.K."/>
            <person name="Geller-Mcgrath D.E."/>
            <person name="Sieber C.M."/>
            <person name="Emerson J.B."/>
            <person name="Anantharaman K."/>
            <person name="Thomas B.C."/>
            <person name="Malmstrom R."/>
            <person name="Stieglmeier M."/>
            <person name="Klingl A."/>
            <person name="Woyke T."/>
            <person name="Ryan C.M."/>
            <person name="Banfield J.F."/>
        </authorList>
    </citation>
    <scope>NUCLEOTIDE SEQUENCE [LARGE SCALE GENOMIC DNA]</scope>
    <source>
        <strain evidence="5">CG23_combo_of_CG06-09_8_20_14_all_41_10</strain>
    </source>
</reference>
<feature type="domain" description="HD" evidence="3">
    <location>
        <begin position="53"/>
        <end position="153"/>
    </location>
</feature>
<dbReference type="InterPro" id="IPR012676">
    <property type="entry name" value="TGS-like"/>
</dbReference>
<dbReference type="CDD" id="cd00077">
    <property type="entry name" value="HDc"/>
    <property type="match status" value="1"/>
</dbReference>
<evidence type="ECO:0000256" key="1">
    <source>
        <dbReference type="ARBA" id="ARBA00025704"/>
    </source>
</evidence>
<dbReference type="InterPro" id="IPR004811">
    <property type="entry name" value="RelA/Spo_fam"/>
</dbReference>
<evidence type="ECO:0008006" key="7">
    <source>
        <dbReference type="Google" id="ProtNLM"/>
    </source>
</evidence>
<dbReference type="Pfam" id="PF04607">
    <property type="entry name" value="RelA_SpoT"/>
    <property type="match status" value="1"/>
</dbReference>
<dbReference type="SUPFAM" id="SSF109604">
    <property type="entry name" value="HD-domain/PDEase-like"/>
    <property type="match status" value="1"/>
</dbReference>
<dbReference type="PANTHER" id="PTHR21262:SF31">
    <property type="entry name" value="GTP PYROPHOSPHOKINASE"/>
    <property type="match status" value="1"/>
</dbReference>
<evidence type="ECO:0000259" key="4">
    <source>
        <dbReference type="PROSITE" id="PS51880"/>
    </source>
</evidence>
<dbReference type="FunFam" id="1.10.3210.10:FF:000001">
    <property type="entry name" value="GTP pyrophosphokinase RelA"/>
    <property type="match status" value="1"/>
</dbReference>
<dbReference type="FunFam" id="3.30.460.10:FF:000001">
    <property type="entry name" value="GTP pyrophosphokinase RelA"/>
    <property type="match status" value="1"/>
</dbReference>
<dbReference type="CDD" id="cd01668">
    <property type="entry name" value="TGS_RSH"/>
    <property type="match status" value="1"/>
</dbReference>
<dbReference type="Gene3D" id="3.30.460.10">
    <property type="entry name" value="Beta Polymerase, domain 2"/>
    <property type="match status" value="1"/>
</dbReference>
<dbReference type="PANTHER" id="PTHR21262">
    <property type="entry name" value="GUANOSINE-3',5'-BIS DIPHOSPHATE 3'-PYROPHOSPHOHYDROLASE"/>
    <property type="match status" value="1"/>
</dbReference>
<dbReference type="Pfam" id="PF02824">
    <property type="entry name" value="TGS"/>
    <property type="match status" value="1"/>
</dbReference>
<protein>
    <recommendedName>
        <fullName evidence="7">TGS domain-containing protein</fullName>
    </recommendedName>
</protein>
<organism evidence="5 6">
    <name type="scientific">Candidatus Sherwoodlollariibacterium unditelluris</name>
    <dbReference type="NCBI Taxonomy" id="1974757"/>
    <lineage>
        <taxon>Bacteria</taxon>
        <taxon>Pseudomonadati</taxon>
        <taxon>Candidatus Omnitrophota</taxon>
        <taxon>Candidatus Sherwoodlollariibacterium</taxon>
    </lineage>
</organism>
<comment type="function">
    <text evidence="2">In eubacteria ppGpp (guanosine 3'-diphosphate 5'-diphosphate) is a mediator of the stringent response that coordinates a variety of cellular activities in response to changes in nutritional abundance.</text>
</comment>
<dbReference type="SMART" id="SM00471">
    <property type="entry name" value="HDc"/>
    <property type="match status" value="1"/>
</dbReference>
<evidence type="ECO:0000256" key="2">
    <source>
        <dbReference type="RuleBase" id="RU003847"/>
    </source>
</evidence>
<dbReference type="Gene3D" id="1.10.3210.10">
    <property type="entry name" value="Hypothetical protein af1432"/>
    <property type="match status" value="1"/>
</dbReference>